<dbReference type="InterPro" id="IPR027417">
    <property type="entry name" value="P-loop_NTPase"/>
</dbReference>
<dbReference type="Proteomes" id="UP000259328">
    <property type="component" value="Chromosome"/>
</dbReference>
<evidence type="ECO:0000256" key="4">
    <source>
        <dbReference type="ARBA" id="ARBA00022705"/>
    </source>
</evidence>
<evidence type="ECO:0000256" key="5">
    <source>
        <dbReference type="ARBA" id="ARBA00022932"/>
    </source>
</evidence>
<dbReference type="InterPro" id="IPR008921">
    <property type="entry name" value="DNA_pol3_clamp-load_cplx_C"/>
</dbReference>
<accession>A0A3B0P745</accession>
<proteinExistence type="inferred from homology"/>
<keyword evidence="4" id="KW-0235">DNA replication</keyword>
<evidence type="ECO:0000313" key="10">
    <source>
        <dbReference type="Proteomes" id="UP000259328"/>
    </source>
</evidence>
<evidence type="ECO:0000256" key="2">
    <source>
        <dbReference type="ARBA" id="ARBA00022679"/>
    </source>
</evidence>
<dbReference type="InterPro" id="IPR048466">
    <property type="entry name" value="DNA_pol3_delta-like_C"/>
</dbReference>
<evidence type="ECO:0000256" key="6">
    <source>
        <dbReference type="ARBA" id="ARBA00034754"/>
    </source>
</evidence>
<dbReference type="EC" id="2.7.7.7" evidence="1"/>
<dbReference type="GO" id="GO:0003887">
    <property type="term" value="F:DNA-directed DNA polymerase activity"/>
    <property type="evidence" value="ECO:0007669"/>
    <property type="project" value="UniProtKB-KW"/>
</dbReference>
<dbReference type="AlphaFoldDB" id="A0A3B0P745"/>
<comment type="similarity">
    <text evidence="6">Belongs to the DNA polymerase HolA subunit family.</text>
</comment>
<keyword evidence="3" id="KW-0548">Nucleotidyltransferase</keyword>
<dbReference type="Gene3D" id="3.40.50.300">
    <property type="entry name" value="P-loop containing nucleotide triphosphate hydrolases"/>
    <property type="match status" value="1"/>
</dbReference>
<dbReference type="PANTHER" id="PTHR34388:SF1">
    <property type="entry name" value="DNA POLYMERASE III SUBUNIT DELTA"/>
    <property type="match status" value="1"/>
</dbReference>
<dbReference type="GO" id="GO:0009360">
    <property type="term" value="C:DNA polymerase III complex"/>
    <property type="evidence" value="ECO:0007669"/>
    <property type="project" value="TreeGrafter"/>
</dbReference>
<dbReference type="InterPro" id="IPR005790">
    <property type="entry name" value="DNA_polIII_delta"/>
</dbReference>
<dbReference type="GO" id="GO:0003677">
    <property type="term" value="F:DNA binding"/>
    <property type="evidence" value="ECO:0007669"/>
    <property type="project" value="InterPro"/>
</dbReference>
<evidence type="ECO:0000256" key="7">
    <source>
        <dbReference type="ARBA" id="ARBA00049244"/>
    </source>
</evidence>
<feature type="domain" description="DNA polymerase III delta subunit-like C-terminal" evidence="8">
    <location>
        <begin position="187"/>
        <end position="305"/>
    </location>
</feature>
<evidence type="ECO:0000256" key="3">
    <source>
        <dbReference type="ARBA" id="ARBA00022695"/>
    </source>
</evidence>
<dbReference type="EMBL" id="LS991953">
    <property type="protein sequence ID" value="SYV92419.1"/>
    <property type="molecule type" value="Genomic_DNA"/>
</dbReference>
<evidence type="ECO:0000259" key="8">
    <source>
        <dbReference type="Pfam" id="PF21694"/>
    </source>
</evidence>
<keyword evidence="2" id="KW-0808">Transferase</keyword>
<comment type="catalytic activity">
    <reaction evidence="7">
        <text>DNA(n) + a 2'-deoxyribonucleoside 5'-triphosphate = DNA(n+1) + diphosphate</text>
        <dbReference type="Rhea" id="RHEA:22508"/>
        <dbReference type="Rhea" id="RHEA-COMP:17339"/>
        <dbReference type="Rhea" id="RHEA-COMP:17340"/>
        <dbReference type="ChEBI" id="CHEBI:33019"/>
        <dbReference type="ChEBI" id="CHEBI:61560"/>
        <dbReference type="ChEBI" id="CHEBI:173112"/>
        <dbReference type="EC" id="2.7.7.7"/>
    </reaction>
</comment>
<dbReference type="PANTHER" id="PTHR34388">
    <property type="entry name" value="DNA POLYMERASE III SUBUNIT DELTA"/>
    <property type="match status" value="1"/>
</dbReference>
<dbReference type="GeneID" id="93529885"/>
<name>A0A3B0P745_MYCSY</name>
<organism evidence="9 10">
    <name type="scientific">Mycoplasmopsis synoviae</name>
    <name type="common">Mycoplasma synoviae</name>
    <dbReference type="NCBI Taxonomy" id="2109"/>
    <lineage>
        <taxon>Bacteria</taxon>
        <taxon>Bacillati</taxon>
        <taxon>Mycoplasmatota</taxon>
        <taxon>Mycoplasmoidales</taxon>
        <taxon>Metamycoplasmataceae</taxon>
        <taxon>Mycoplasmopsis</taxon>
    </lineage>
</organism>
<reference evidence="10" key="1">
    <citation type="submission" date="2018-06" db="EMBL/GenBank/DDBJ databases">
        <authorList>
            <consortium name="Pathogen Informatics"/>
        </authorList>
    </citation>
    <scope>NUCLEOTIDE SEQUENCE [LARGE SCALE GENOMIC DNA]</scope>
    <source>
        <strain evidence="10">NCTC10124</strain>
    </source>
</reference>
<dbReference type="Pfam" id="PF21694">
    <property type="entry name" value="DNA_pol3_delta_C"/>
    <property type="match status" value="1"/>
</dbReference>
<dbReference type="Gene3D" id="1.20.272.10">
    <property type="match status" value="1"/>
</dbReference>
<gene>
    <name evidence="9" type="ORF">NCTC10124_00140</name>
</gene>
<dbReference type="RefSeq" id="WP_036434382.1">
    <property type="nucleotide sequence ID" value="NZ_LS991953.1"/>
</dbReference>
<dbReference type="SUPFAM" id="SSF48019">
    <property type="entry name" value="post-AAA+ oligomerization domain-like"/>
    <property type="match status" value="1"/>
</dbReference>
<dbReference type="SUPFAM" id="SSF52540">
    <property type="entry name" value="P-loop containing nucleoside triphosphate hydrolases"/>
    <property type="match status" value="1"/>
</dbReference>
<evidence type="ECO:0000256" key="1">
    <source>
        <dbReference type="ARBA" id="ARBA00012417"/>
    </source>
</evidence>
<keyword evidence="5" id="KW-0239">DNA-directed DNA polymerase</keyword>
<protein>
    <recommendedName>
        <fullName evidence="1">DNA-directed DNA polymerase</fullName>
        <ecNumber evidence="1">2.7.7.7</ecNumber>
    </recommendedName>
</protein>
<dbReference type="NCBIfam" id="TIGR01128">
    <property type="entry name" value="holA"/>
    <property type="match status" value="1"/>
</dbReference>
<sequence length="310" mass="37107">MNQILIYGSENYLINKKIEEIKKQFADYKVTNIYYKKDFAFFYEVYSQNDLFQEKELIFVNDFDFKDKKQVEKLINTLSDDNEKIVLFVNYQDFIPKNNLLEKLQSKNKVFEFKKLTKKEKVYYIIDYLKSKNAQVKSLDIYYLIEKSTENLEILIKELDKVLIKENKITKEVIDENIFNYSESVEFAFVNALTERNFYNLYSKYLKEVAQNKSVITILAQIANFLHLSCSVYYLFQQGKNNFEIAKDLKIHEFRVQKIIEFLNIYNLYNINKLKDIVSELLEIDNKYKSTGDLVNDIFEVFLIKKFGQA</sequence>
<evidence type="ECO:0000313" key="9">
    <source>
        <dbReference type="EMBL" id="SYV92419.1"/>
    </source>
</evidence>
<dbReference type="GO" id="GO:0006261">
    <property type="term" value="P:DNA-templated DNA replication"/>
    <property type="evidence" value="ECO:0007669"/>
    <property type="project" value="TreeGrafter"/>
</dbReference>